<reference evidence="1" key="1">
    <citation type="submission" date="2025-08" db="UniProtKB">
        <authorList>
            <consortium name="Ensembl"/>
        </authorList>
    </citation>
    <scope>IDENTIFICATION</scope>
</reference>
<dbReference type="Ensembl" id="ENSDNVT00000002129.1">
    <property type="protein sequence ID" value="ENSDNVP00000001767.1"/>
    <property type="gene ID" value="ENSDNVG00000001289.1"/>
</dbReference>
<dbReference type="PANTHER" id="PTHR15394">
    <property type="entry name" value="SERINE HYDROLASE RBBP9"/>
    <property type="match status" value="1"/>
</dbReference>
<keyword evidence="2" id="KW-1185">Reference proteome</keyword>
<evidence type="ECO:0000313" key="2">
    <source>
        <dbReference type="Proteomes" id="UP000694423"/>
    </source>
</evidence>
<sequence>EGAPSKAVIQPGSGACNVELAKWLSCLRNPLTSQESIWLLFTALGLCCNKLTVVMRCSSRATLVFPRYAKTHLIYAIMLVPRASRREICFQLCSLCPPRYFDRPWQWEKIKSNCPQTLVQFGSTDSSFLPWKGQQEAVDRSKSKCFHYQSFKFVITVNVLNFGL</sequence>
<protein>
    <submittedName>
        <fullName evidence="1">Uncharacterized protein</fullName>
    </submittedName>
</protein>
<evidence type="ECO:0000313" key="1">
    <source>
        <dbReference type="Ensembl" id="ENSDNVP00000001767.1"/>
    </source>
</evidence>
<dbReference type="Proteomes" id="UP000694423">
    <property type="component" value="Unplaced"/>
</dbReference>
<name>A0A8C4J1Q7_DRONO</name>
<organism evidence="1 2">
    <name type="scientific">Dromaius novaehollandiae</name>
    <name type="common">Emu</name>
    <dbReference type="NCBI Taxonomy" id="8790"/>
    <lineage>
        <taxon>Eukaryota</taxon>
        <taxon>Metazoa</taxon>
        <taxon>Chordata</taxon>
        <taxon>Craniata</taxon>
        <taxon>Vertebrata</taxon>
        <taxon>Euteleostomi</taxon>
        <taxon>Archelosauria</taxon>
        <taxon>Archosauria</taxon>
        <taxon>Dinosauria</taxon>
        <taxon>Saurischia</taxon>
        <taxon>Theropoda</taxon>
        <taxon>Coelurosauria</taxon>
        <taxon>Aves</taxon>
        <taxon>Palaeognathae</taxon>
        <taxon>Casuariiformes</taxon>
        <taxon>Dromaiidae</taxon>
        <taxon>Dromaius</taxon>
    </lineage>
</organism>
<dbReference type="AlphaFoldDB" id="A0A8C4J1Q7"/>
<reference evidence="1" key="2">
    <citation type="submission" date="2025-09" db="UniProtKB">
        <authorList>
            <consortium name="Ensembl"/>
        </authorList>
    </citation>
    <scope>IDENTIFICATION</scope>
</reference>
<dbReference type="Gene3D" id="3.40.50.1820">
    <property type="entry name" value="alpha/beta hydrolase"/>
    <property type="match status" value="1"/>
</dbReference>
<accession>A0A8C4J1Q7</accession>
<proteinExistence type="predicted"/>
<dbReference type="InterPro" id="IPR010662">
    <property type="entry name" value="RBBP9/YdeN"/>
</dbReference>
<dbReference type="PANTHER" id="PTHR15394:SF3">
    <property type="entry name" value="SERINE HYDROLASE RBBP9"/>
    <property type="match status" value="1"/>
</dbReference>
<dbReference type="InterPro" id="IPR029058">
    <property type="entry name" value="AB_hydrolase_fold"/>
</dbReference>